<dbReference type="EMBL" id="LNGC01000143">
    <property type="protein sequence ID" value="KYC47765.1"/>
    <property type="molecule type" value="Genomic_DNA"/>
</dbReference>
<name>A0A150ISD8_9EURY</name>
<evidence type="ECO:0000313" key="2">
    <source>
        <dbReference type="Proteomes" id="UP000075398"/>
    </source>
</evidence>
<protein>
    <submittedName>
        <fullName evidence="1">Uncharacterized protein</fullName>
    </submittedName>
</protein>
<organism evidence="1 2">
    <name type="scientific">Candidatus Methanofastidiosum methylothiophilum</name>
    <dbReference type="NCBI Taxonomy" id="1705564"/>
    <lineage>
        <taxon>Archaea</taxon>
        <taxon>Methanobacteriati</taxon>
        <taxon>Methanobacteriota</taxon>
        <taxon>Stenosarchaea group</taxon>
        <taxon>Candidatus Methanofastidiosia</taxon>
        <taxon>Candidatus Methanofastidiosales</taxon>
        <taxon>Candidatus Methanofastidiosaceae</taxon>
        <taxon>Candidatus Methanofastidiosum</taxon>
    </lineage>
</organism>
<reference evidence="1 2" key="1">
    <citation type="journal article" date="2016" name="ISME J.">
        <title>Chasing the elusive Euryarchaeota class WSA2: genomes reveal a uniquely fastidious methyl-reducing methanogen.</title>
        <authorList>
            <person name="Nobu M.K."/>
            <person name="Narihiro T."/>
            <person name="Kuroda K."/>
            <person name="Mei R."/>
            <person name="Liu W.T."/>
        </authorList>
    </citation>
    <scope>NUCLEOTIDE SEQUENCE [LARGE SCALE GENOMIC DNA]</scope>
    <source>
        <strain evidence="1">U1lsi0528_Bin055</strain>
    </source>
</reference>
<sequence length="100" mass="11837">MKWEQLRKALSDISHIPESEIDRRADYYPCYLCLRGYSISEIARALGESEDVISDTLQKNLGFPGFSENLNYDILENKEYLSEKEDYRFLVSILRKFEEM</sequence>
<dbReference type="AlphaFoldDB" id="A0A150ISD8"/>
<gene>
    <name evidence="1" type="ORF">AMQ22_01927</name>
</gene>
<evidence type="ECO:0000313" key="1">
    <source>
        <dbReference type="EMBL" id="KYC47765.1"/>
    </source>
</evidence>
<accession>A0A150ISD8</accession>
<comment type="caution">
    <text evidence="1">The sequence shown here is derived from an EMBL/GenBank/DDBJ whole genome shotgun (WGS) entry which is preliminary data.</text>
</comment>
<dbReference type="Proteomes" id="UP000075398">
    <property type="component" value="Unassembled WGS sequence"/>
</dbReference>
<proteinExistence type="predicted"/>